<accession>A0A345MK95</accession>
<evidence type="ECO:0000313" key="1">
    <source>
        <dbReference type="EMBL" id="AXH71277.1"/>
    </source>
</evidence>
<protein>
    <recommendedName>
        <fullName evidence="3">RNA-binding S4 domain-containing protein</fullName>
    </recommendedName>
</protein>
<reference evidence="1 2" key="1">
    <citation type="submission" date="2018-07" db="EMBL/GenBank/DDBJ databases">
        <title>Complete nucleotide sequence of Bacillus phage BSP38.</title>
        <authorList>
            <person name="Ghosh K."/>
            <person name="Kim K.-P."/>
        </authorList>
    </citation>
    <scope>NUCLEOTIDE SEQUENCE [LARGE SCALE GENOMIC DNA]</scope>
</reference>
<gene>
    <name evidence="1" type="ORF">BSP38_235</name>
</gene>
<evidence type="ECO:0008006" key="3">
    <source>
        <dbReference type="Google" id="ProtNLM"/>
    </source>
</evidence>
<sequence>MYMDSIVEEIKLGLPSQKILQVVSYGGVLVNGKLITLKNKEELKILKNKLVIPQEEPDSPLVYDIATTYNKPFEEADLEFLKGKRIIFGEEVFTCRGLKAIVKLSNTIRNLRYYYE</sequence>
<proteinExistence type="predicted"/>
<dbReference type="Proteomes" id="UP000260425">
    <property type="component" value="Segment"/>
</dbReference>
<name>A0A345MK95_BPBSP</name>
<evidence type="ECO:0000313" key="2">
    <source>
        <dbReference type="Proteomes" id="UP000260425"/>
    </source>
</evidence>
<dbReference type="EMBL" id="MH606185">
    <property type="protein sequence ID" value="AXH71277.1"/>
    <property type="molecule type" value="Genomic_DNA"/>
</dbReference>
<keyword evidence="2" id="KW-1185">Reference proteome</keyword>
<organism evidence="1 2">
    <name type="scientific">Bacillus phage BSP38</name>
    <dbReference type="NCBI Taxonomy" id="2283013"/>
    <lineage>
        <taxon>Viruses</taxon>
        <taxon>Duplodnaviria</taxon>
        <taxon>Heunggongvirae</taxon>
        <taxon>Uroviricota</taxon>
        <taxon>Caudoviricetes</taxon>
        <taxon>Herelleviridae</taxon>
        <taxon>Bastillevirinae</taxon>
        <taxon>Jeonjuvirus</taxon>
        <taxon>Jeonjuvirus BSP38</taxon>
    </lineage>
</organism>
<organismHost>
    <name type="scientific">Bacillus subtilis</name>
    <dbReference type="NCBI Taxonomy" id="1423"/>
</organismHost>